<feature type="region of interest" description="Disordered" evidence="1">
    <location>
        <begin position="655"/>
        <end position="706"/>
    </location>
</feature>
<evidence type="ECO:0000256" key="1">
    <source>
        <dbReference type="SAM" id="MobiDB-lite"/>
    </source>
</evidence>
<feature type="signal peptide" evidence="3">
    <location>
        <begin position="1"/>
        <end position="21"/>
    </location>
</feature>
<feature type="compositionally biased region" description="Basic and acidic residues" evidence="1">
    <location>
        <begin position="452"/>
        <end position="461"/>
    </location>
</feature>
<name>A0A9N9ZZ32_BEMTA</name>
<keyword evidence="2" id="KW-1133">Transmembrane helix</keyword>
<feature type="compositionally biased region" description="Basic and acidic residues" evidence="1">
    <location>
        <begin position="695"/>
        <end position="706"/>
    </location>
</feature>
<protein>
    <submittedName>
        <fullName evidence="4">Uncharacterized protein</fullName>
    </submittedName>
</protein>
<evidence type="ECO:0000313" key="4">
    <source>
        <dbReference type="EMBL" id="CAH0382707.1"/>
    </source>
</evidence>
<reference evidence="4" key="1">
    <citation type="submission" date="2021-12" db="EMBL/GenBank/DDBJ databases">
        <authorList>
            <person name="King R."/>
        </authorList>
    </citation>
    <scope>NUCLEOTIDE SEQUENCE</scope>
</reference>
<feature type="compositionally biased region" description="Low complexity" evidence="1">
    <location>
        <begin position="682"/>
        <end position="694"/>
    </location>
</feature>
<evidence type="ECO:0000256" key="2">
    <source>
        <dbReference type="SAM" id="Phobius"/>
    </source>
</evidence>
<feature type="region of interest" description="Disordered" evidence="1">
    <location>
        <begin position="446"/>
        <end position="470"/>
    </location>
</feature>
<feature type="compositionally biased region" description="Low complexity" evidence="1">
    <location>
        <begin position="661"/>
        <end position="674"/>
    </location>
</feature>
<feature type="compositionally biased region" description="Basic and acidic residues" evidence="1">
    <location>
        <begin position="578"/>
        <end position="595"/>
    </location>
</feature>
<feature type="transmembrane region" description="Helical" evidence="2">
    <location>
        <begin position="327"/>
        <end position="351"/>
    </location>
</feature>
<proteinExistence type="predicted"/>
<keyword evidence="2" id="KW-0472">Membrane</keyword>
<dbReference type="Proteomes" id="UP001152759">
    <property type="component" value="Chromosome 10"/>
</dbReference>
<evidence type="ECO:0000256" key="3">
    <source>
        <dbReference type="SAM" id="SignalP"/>
    </source>
</evidence>
<keyword evidence="5" id="KW-1185">Reference proteome</keyword>
<feature type="chain" id="PRO_5040291055" evidence="3">
    <location>
        <begin position="22"/>
        <end position="706"/>
    </location>
</feature>
<gene>
    <name evidence="4" type="ORF">BEMITA_LOCUS2215</name>
</gene>
<sequence>MFLPVATIMVVVLRFSLEVDAELLGSPNDAAKICWSNKEISVDKTRIPLIVYYLKSCADTLSLLHSPCKRELSAILSRKIHDAIPAINKAYYEGNVDYSFVHDLHKLHGSNQCLRTQDPMSLGKVRRKRSWIKIRNPRSARKRVMPLIIRANQTEKEEACNTLIVSPSSGRRIRKKVPLPYLDNVEKPKRIAVPFVSKPLYDLTDSDARSLLVKYYITGVKCLSLSSEHNQDILVFNRNFYIWLLKCVLPRIEQDSQLYPAFGGVFKILETIHDKGLIDLEREIESDIGNEICVQPSLLHRTEKLAHSEATSKRSGKVAIASSSFCIIITLVLTTFLFLTWLLIVFLFLFCRCCRYHRMKRDSETDANNSCSKEQLLQDELTIEDNSRIGAKICKNEPKPLTNEIRPVSTEFQPLITSTPDRDLKRCAERGVTKCPFQNRCQRITPLSPIPSEERDKEKPKNTGFSKFLAPIKREKEEPLVLTDQRNDNKECKLVSVITNTDENPSHSSRNDETFPCSNDMPKWQCSKRKSKWQCSQEKKLPGGGISETTIKVFPKDVKLDHGSTMQTGSCPFKRKKQGAEATKEPCKVQPDRAKKGTSNSSISRKTSTGSVKSDVINVDSNYKCKIKFVGAPPKCEQCSDNLYNDVMNMLSVYEGESTMESATDTSEESVTSETEPENQVTESSKTKSGNNSGKEGKELKMVPDK</sequence>
<keyword evidence="2" id="KW-0812">Transmembrane</keyword>
<accession>A0A9N9ZZ32</accession>
<feature type="compositionally biased region" description="Polar residues" evidence="1">
    <location>
        <begin position="597"/>
        <end position="611"/>
    </location>
</feature>
<keyword evidence="3" id="KW-0732">Signal</keyword>
<dbReference type="KEGG" id="btab:109033322"/>
<dbReference type="EMBL" id="OU963871">
    <property type="protein sequence ID" value="CAH0382707.1"/>
    <property type="molecule type" value="Genomic_DNA"/>
</dbReference>
<evidence type="ECO:0000313" key="5">
    <source>
        <dbReference type="Proteomes" id="UP001152759"/>
    </source>
</evidence>
<feature type="region of interest" description="Disordered" evidence="1">
    <location>
        <begin position="565"/>
        <end position="611"/>
    </location>
</feature>
<dbReference type="AlphaFoldDB" id="A0A9N9ZZ32"/>
<organism evidence="4 5">
    <name type="scientific">Bemisia tabaci</name>
    <name type="common">Sweetpotato whitefly</name>
    <name type="synonym">Aleurodes tabaci</name>
    <dbReference type="NCBI Taxonomy" id="7038"/>
    <lineage>
        <taxon>Eukaryota</taxon>
        <taxon>Metazoa</taxon>
        <taxon>Ecdysozoa</taxon>
        <taxon>Arthropoda</taxon>
        <taxon>Hexapoda</taxon>
        <taxon>Insecta</taxon>
        <taxon>Pterygota</taxon>
        <taxon>Neoptera</taxon>
        <taxon>Paraneoptera</taxon>
        <taxon>Hemiptera</taxon>
        <taxon>Sternorrhyncha</taxon>
        <taxon>Aleyrodoidea</taxon>
        <taxon>Aleyrodidae</taxon>
        <taxon>Aleyrodinae</taxon>
        <taxon>Bemisia</taxon>
    </lineage>
</organism>